<evidence type="ECO:0000256" key="9">
    <source>
        <dbReference type="SAM" id="MobiDB-lite"/>
    </source>
</evidence>
<dbReference type="EC" id="2.1.1.197" evidence="3 8"/>
<keyword evidence="12" id="KW-1185">Reference proteome</keyword>
<feature type="region of interest" description="Disordered" evidence="9">
    <location>
        <begin position="1"/>
        <end position="22"/>
    </location>
</feature>
<dbReference type="Gene3D" id="3.40.50.150">
    <property type="entry name" value="Vaccinia Virus protein VP39"/>
    <property type="match status" value="1"/>
</dbReference>
<dbReference type="SUPFAM" id="SSF53335">
    <property type="entry name" value="S-adenosyl-L-methionine-dependent methyltransferases"/>
    <property type="match status" value="1"/>
</dbReference>
<protein>
    <recommendedName>
        <fullName evidence="3 8">Malonyl-[acyl-carrier protein] O-methyltransferase</fullName>
        <shortName evidence="8">Malonyl-ACP O-methyltransferase</shortName>
        <ecNumber evidence="3 8">2.1.1.197</ecNumber>
    </recommendedName>
    <alternativeName>
        <fullName evidence="8">Biotin synthesis protein BioC</fullName>
    </alternativeName>
</protein>
<dbReference type="GO" id="GO:0032259">
    <property type="term" value="P:methylation"/>
    <property type="evidence" value="ECO:0007669"/>
    <property type="project" value="UniProtKB-KW"/>
</dbReference>
<dbReference type="PANTHER" id="PTHR43591:SF24">
    <property type="entry name" value="2-METHOXY-6-POLYPRENYL-1,4-BENZOQUINOL METHYLASE, MITOCHONDRIAL"/>
    <property type="match status" value="1"/>
</dbReference>
<comment type="catalytic activity">
    <reaction evidence="1 8">
        <text>malonyl-[ACP] + S-adenosyl-L-methionine = malonyl-[ACP] methyl ester + S-adenosyl-L-homocysteine</text>
        <dbReference type="Rhea" id="RHEA:17105"/>
        <dbReference type="Rhea" id="RHEA-COMP:9623"/>
        <dbReference type="Rhea" id="RHEA-COMP:9954"/>
        <dbReference type="ChEBI" id="CHEBI:57856"/>
        <dbReference type="ChEBI" id="CHEBI:59789"/>
        <dbReference type="ChEBI" id="CHEBI:78449"/>
        <dbReference type="ChEBI" id="CHEBI:78845"/>
        <dbReference type="EC" id="2.1.1.197"/>
    </reaction>
</comment>
<comment type="similarity">
    <text evidence="8">Belongs to the methyltransferase superfamily.</text>
</comment>
<dbReference type="Proteomes" id="UP001235344">
    <property type="component" value="Chromosome"/>
</dbReference>
<comment type="function">
    <text evidence="8">Converts the free carboxyl group of a malonyl-thioester to its methyl ester by transfer of a methyl group from S-adenosyl-L-methionine (SAM). It allows to synthesize pimeloyl-ACP via the fatty acid synthetic pathway.</text>
</comment>
<evidence type="ECO:0000259" key="10">
    <source>
        <dbReference type="Pfam" id="PF08241"/>
    </source>
</evidence>
<evidence type="ECO:0000256" key="4">
    <source>
        <dbReference type="ARBA" id="ARBA00022603"/>
    </source>
</evidence>
<proteinExistence type="inferred from homology"/>
<keyword evidence="5 8" id="KW-0808">Transferase</keyword>
<dbReference type="PANTHER" id="PTHR43591">
    <property type="entry name" value="METHYLTRANSFERASE"/>
    <property type="match status" value="1"/>
</dbReference>
<keyword evidence="4 8" id="KW-0489">Methyltransferase</keyword>
<evidence type="ECO:0000256" key="3">
    <source>
        <dbReference type="ARBA" id="ARBA00012327"/>
    </source>
</evidence>
<organism evidence="11 12">
    <name type="scientific">Halomonas alkalicola</name>
    <dbReference type="NCBI Taxonomy" id="1930622"/>
    <lineage>
        <taxon>Bacteria</taxon>
        <taxon>Pseudomonadati</taxon>
        <taxon>Pseudomonadota</taxon>
        <taxon>Gammaproteobacteria</taxon>
        <taxon>Oceanospirillales</taxon>
        <taxon>Halomonadaceae</taxon>
        <taxon>Halomonas</taxon>
    </lineage>
</organism>
<evidence type="ECO:0000256" key="5">
    <source>
        <dbReference type="ARBA" id="ARBA00022679"/>
    </source>
</evidence>
<dbReference type="InterPro" id="IPR029063">
    <property type="entry name" value="SAM-dependent_MTases_sf"/>
</dbReference>
<dbReference type="CDD" id="cd02440">
    <property type="entry name" value="AdoMet_MTases"/>
    <property type="match status" value="1"/>
</dbReference>
<reference evidence="11 12" key="1">
    <citation type="submission" date="2023-08" db="EMBL/GenBank/DDBJ databases">
        <title>Transcriptome Analysis of Halomonas alkalicola CICC 11012s to Identify the Genes Involved in Alkaline Tolerances.</title>
        <authorList>
            <person name="Zhai L."/>
        </authorList>
    </citation>
    <scope>NUCLEOTIDE SEQUENCE [LARGE SCALE GENOMIC DNA]</scope>
    <source>
        <strain evidence="11 12">CICC 11012s</strain>
    </source>
</reference>
<dbReference type="HAMAP" id="MF_00835">
    <property type="entry name" value="BioC"/>
    <property type="match status" value="1"/>
</dbReference>
<dbReference type="EMBL" id="CP131913">
    <property type="protein sequence ID" value="WLI73257.1"/>
    <property type="molecule type" value="Genomic_DNA"/>
</dbReference>
<evidence type="ECO:0000256" key="2">
    <source>
        <dbReference type="ARBA" id="ARBA00004746"/>
    </source>
</evidence>
<evidence type="ECO:0000313" key="12">
    <source>
        <dbReference type="Proteomes" id="UP001235344"/>
    </source>
</evidence>
<evidence type="ECO:0000256" key="8">
    <source>
        <dbReference type="HAMAP-Rule" id="MF_00835"/>
    </source>
</evidence>
<accession>A0ABY9H526</accession>
<dbReference type="Pfam" id="PF08241">
    <property type="entry name" value="Methyltransf_11"/>
    <property type="match status" value="1"/>
</dbReference>
<name>A0ABY9H526_9GAMM</name>
<evidence type="ECO:0000313" key="11">
    <source>
        <dbReference type="EMBL" id="WLI73257.1"/>
    </source>
</evidence>
<evidence type="ECO:0000256" key="7">
    <source>
        <dbReference type="ARBA" id="ARBA00022756"/>
    </source>
</evidence>
<feature type="domain" description="Methyltransferase type 11" evidence="10">
    <location>
        <begin position="71"/>
        <end position="168"/>
    </location>
</feature>
<gene>
    <name evidence="8" type="primary">bioC</name>
    <name evidence="11" type="ORF">B6N23_16295</name>
</gene>
<evidence type="ECO:0000256" key="1">
    <source>
        <dbReference type="ARBA" id="ARBA00000852"/>
    </source>
</evidence>
<keyword evidence="6 8" id="KW-0949">S-adenosyl-L-methionine</keyword>
<dbReference type="RefSeq" id="WP_305500748.1">
    <property type="nucleotide sequence ID" value="NZ_CP131913.1"/>
</dbReference>
<dbReference type="GO" id="GO:0008168">
    <property type="term" value="F:methyltransferase activity"/>
    <property type="evidence" value="ECO:0007669"/>
    <property type="project" value="UniProtKB-KW"/>
</dbReference>
<evidence type="ECO:0000256" key="6">
    <source>
        <dbReference type="ARBA" id="ARBA00022691"/>
    </source>
</evidence>
<dbReference type="InterPro" id="IPR011814">
    <property type="entry name" value="BioC"/>
</dbReference>
<sequence>MSASHAARHALDSPPSPPSPQWRRRVAHAFSRAARDYARLASAQLAMGEVLWERLPAPAPITPLGTPWRVLDLGCGPGHWSERLAERFGDDATVIGLDLAPGMLAAARHDHGSDPRLRWVCADAAALPLADVSLDLVFSNLAIQWCPDLSRVLSELHRVLRPGGRALINTLAPGTLAEVGHAWSRPGSPAALLPLLGREQHLAAARLAGFRRVNVERQTRRFHYPDLAAVMASIKGVGAQTARPGARLTRADLARARRRFDALREPEGLPVSYRLLTLDLTRD</sequence>
<keyword evidence="7 8" id="KW-0093">Biotin biosynthesis</keyword>
<comment type="pathway">
    <text evidence="2 8">Cofactor biosynthesis; biotin biosynthesis.</text>
</comment>
<dbReference type="InterPro" id="IPR013216">
    <property type="entry name" value="Methyltransf_11"/>
</dbReference>